<evidence type="ECO:0000313" key="3">
    <source>
        <dbReference type="Proteomes" id="UP000249393"/>
    </source>
</evidence>
<evidence type="ECO:0000259" key="1">
    <source>
        <dbReference type="Pfam" id="PF24693"/>
    </source>
</evidence>
<gene>
    <name evidence="2" type="ORF">DI526_22900</name>
</gene>
<comment type="caution">
    <text evidence="2">The sequence shown here is derived from an EMBL/GenBank/DDBJ whole genome shotgun (WGS) entry which is preliminary data.</text>
</comment>
<dbReference type="Pfam" id="PF24693">
    <property type="entry name" value="DUF7660"/>
    <property type="match status" value="1"/>
</dbReference>
<dbReference type="AlphaFoldDB" id="A0A2W5WQY9"/>
<evidence type="ECO:0000313" key="2">
    <source>
        <dbReference type="EMBL" id="PZR30264.1"/>
    </source>
</evidence>
<organism evidence="2 3">
    <name type="scientific">Caulobacter segnis</name>
    <dbReference type="NCBI Taxonomy" id="88688"/>
    <lineage>
        <taxon>Bacteria</taxon>
        <taxon>Pseudomonadati</taxon>
        <taxon>Pseudomonadota</taxon>
        <taxon>Alphaproteobacteria</taxon>
        <taxon>Caulobacterales</taxon>
        <taxon>Caulobacteraceae</taxon>
        <taxon>Caulobacter</taxon>
    </lineage>
</organism>
<accession>A0A2W5WQY9</accession>
<proteinExistence type="predicted"/>
<dbReference type="EMBL" id="QFQZ01000149">
    <property type="protein sequence ID" value="PZR30264.1"/>
    <property type="molecule type" value="Genomic_DNA"/>
</dbReference>
<reference evidence="2 3" key="1">
    <citation type="submission" date="2017-08" db="EMBL/GenBank/DDBJ databases">
        <title>Infants hospitalized years apart are colonized by the same room-sourced microbial strains.</title>
        <authorList>
            <person name="Brooks B."/>
            <person name="Olm M.R."/>
            <person name="Firek B.A."/>
            <person name="Baker R."/>
            <person name="Thomas B.C."/>
            <person name="Morowitz M.J."/>
            <person name="Banfield J.F."/>
        </authorList>
    </citation>
    <scope>NUCLEOTIDE SEQUENCE [LARGE SCALE GENOMIC DNA]</scope>
    <source>
        <strain evidence="2">S2_003_000_R2_4</strain>
    </source>
</reference>
<protein>
    <recommendedName>
        <fullName evidence="1">DUF7660 domain-containing protein</fullName>
    </recommendedName>
</protein>
<dbReference type="Proteomes" id="UP000249393">
    <property type="component" value="Unassembled WGS sequence"/>
</dbReference>
<dbReference type="InterPro" id="IPR056077">
    <property type="entry name" value="DUF7660"/>
</dbReference>
<name>A0A2W5WQY9_9CAUL</name>
<feature type="domain" description="DUF7660" evidence="1">
    <location>
        <begin position="9"/>
        <end position="72"/>
    </location>
</feature>
<sequence>MTHEDVHDRASFVAYVAELRGRLVAKPDEWENIDLPSFLEAMEAWAHDGDKPAHQNPWRHTADVLTAATVYE</sequence>